<keyword evidence="1" id="KW-1133">Transmembrane helix</keyword>
<comment type="caution">
    <text evidence="2">The sequence shown here is derived from an EMBL/GenBank/DDBJ whole genome shotgun (WGS) entry which is preliminary data.</text>
</comment>
<reference evidence="2 3" key="1">
    <citation type="submission" date="2024-04" db="EMBL/GenBank/DDBJ databases">
        <title>Phyllosticta paracitricarpa is synonymous to the EU quarantine fungus P. citricarpa based on phylogenomic analyses.</title>
        <authorList>
            <consortium name="Lawrence Berkeley National Laboratory"/>
            <person name="Van ingen-buijs V.A."/>
            <person name="Van westerhoven A.C."/>
            <person name="Haridas S."/>
            <person name="Skiadas P."/>
            <person name="Martin F."/>
            <person name="Groenewald J.Z."/>
            <person name="Crous P.W."/>
            <person name="Seidl M.F."/>
        </authorList>
    </citation>
    <scope>NUCLEOTIDE SEQUENCE [LARGE SCALE GENOMIC DNA]</scope>
    <source>
        <strain evidence="2 3">CBS 141358</strain>
    </source>
</reference>
<accession>A0ABR1MXA7</accession>
<evidence type="ECO:0008006" key="4">
    <source>
        <dbReference type="Google" id="ProtNLM"/>
    </source>
</evidence>
<feature type="transmembrane region" description="Helical" evidence="1">
    <location>
        <begin position="106"/>
        <end position="125"/>
    </location>
</feature>
<keyword evidence="3" id="KW-1185">Reference proteome</keyword>
<organism evidence="2 3">
    <name type="scientific">Phyllosticta paracitricarpa</name>
    <dbReference type="NCBI Taxonomy" id="2016321"/>
    <lineage>
        <taxon>Eukaryota</taxon>
        <taxon>Fungi</taxon>
        <taxon>Dikarya</taxon>
        <taxon>Ascomycota</taxon>
        <taxon>Pezizomycotina</taxon>
        <taxon>Dothideomycetes</taxon>
        <taxon>Dothideomycetes incertae sedis</taxon>
        <taxon>Botryosphaeriales</taxon>
        <taxon>Phyllostictaceae</taxon>
        <taxon>Phyllosticta</taxon>
    </lineage>
</organism>
<dbReference type="Proteomes" id="UP001367316">
    <property type="component" value="Unassembled WGS sequence"/>
</dbReference>
<protein>
    <recommendedName>
        <fullName evidence="4">Transmembrane protein</fullName>
    </recommendedName>
</protein>
<proteinExistence type="predicted"/>
<gene>
    <name evidence="2" type="ORF">JOL62DRAFT_359248</name>
</gene>
<evidence type="ECO:0000256" key="1">
    <source>
        <dbReference type="SAM" id="Phobius"/>
    </source>
</evidence>
<name>A0ABR1MXA7_9PEZI</name>
<sequence>MILVFIFLWPPFFPFSIISIRSFLCNRQAKVLSLSASSLLSALQFSQLILINPFCRCQSFMLSLLAEPTSSSHACCQIDQPLCAESCCKVMTDKITNHLPKGAEPLIFFGCAVFVSLVGFIVEGFRRGFITRHNLCDQPLTEEETRCREEREAVEREERRRVQFVMDQNPRAPMLATSSCRPCRDSYRCFARSSPRTTAPWKTHSVWECHCYFPCGVVSNRYTRPVLHTVA</sequence>
<keyword evidence="1" id="KW-0472">Membrane</keyword>
<dbReference type="EMBL" id="JBBPBF010000050">
    <property type="protein sequence ID" value="KAK7606356.1"/>
    <property type="molecule type" value="Genomic_DNA"/>
</dbReference>
<evidence type="ECO:0000313" key="2">
    <source>
        <dbReference type="EMBL" id="KAK7606356.1"/>
    </source>
</evidence>
<feature type="transmembrane region" description="Helical" evidence="1">
    <location>
        <begin position="6"/>
        <end position="24"/>
    </location>
</feature>
<keyword evidence="1" id="KW-0812">Transmembrane</keyword>
<evidence type="ECO:0000313" key="3">
    <source>
        <dbReference type="Proteomes" id="UP001367316"/>
    </source>
</evidence>